<organism evidence="2 3">
    <name type="scientific">Pleodorina starrii</name>
    <dbReference type="NCBI Taxonomy" id="330485"/>
    <lineage>
        <taxon>Eukaryota</taxon>
        <taxon>Viridiplantae</taxon>
        <taxon>Chlorophyta</taxon>
        <taxon>core chlorophytes</taxon>
        <taxon>Chlorophyceae</taxon>
        <taxon>CS clade</taxon>
        <taxon>Chlamydomonadales</taxon>
        <taxon>Volvocaceae</taxon>
        <taxon>Pleodorina</taxon>
    </lineage>
</organism>
<gene>
    <name evidence="2" type="primary">PLEST009448</name>
    <name evidence="2" type="ORF">PLESTB_001741400</name>
</gene>
<comment type="caution">
    <text evidence="2">The sequence shown here is derived from an EMBL/GenBank/DDBJ whole genome shotgun (WGS) entry which is preliminary data.</text>
</comment>
<dbReference type="AlphaFoldDB" id="A0A9W6F9I7"/>
<proteinExistence type="predicted"/>
<evidence type="ECO:0000313" key="3">
    <source>
        <dbReference type="Proteomes" id="UP001165080"/>
    </source>
</evidence>
<evidence type="ECO:0000256" key="1">
    <source>
        <dbReference type="SAM" id="MobiDB-lite"/>
    </source>
</evidence>
<reference evidence="2 3" key="1">
    <citation type="journal article" date="2023" name="Commun. Biol.">
        <title>Reorganization of the ancestral sex-determining regions during the evolution of trioecy in Pleodorina starrii.</title>
        <authorList>
            <person name="Takahashi K."/>
            <person name="Suzuki S."/>
            <person name="Kawai-Toyooka H."/>
            <person name="Yamamoto K."/>
            <person name="Hamaji T."/>
            <person name="Ootsuki R."/>
            <person name="Yamaguchi H."/>
            <person name="Kawachi M."/>
            <person name="Higashiyama T."/>
            <person name="Nozaki H."/>
        </authorList>
    </citation>
    <scope>NUCLEOTIDE SEQUENCE [LARGE SCALE GENOMIC DNA]</scope>
    <source>
        <strain evidence="2 3">NIES-4479</strain>
    </source>
</reference>
<accession>A0A9W6F9I7</accession>
<name>A0A9W6F9I7_9CHLO</name>
<sequence>MLEAGGDSPSAKRVTDVTRAVEELVEKSAPQQQAAAVAAAAAAVVCICKERLQDLERQQQQARFQNRRQRKVSLILTTETAPSKLQKKVALLSIPTISTEGASDLPPLVSIKTPRRVRRVEKPYTCQVVRCRMITAADLMRIRSGACPRFMRLTEAASAKIVSPPEPGQARDAKTAGQPAWQR</sequence>
<dbReference type="EMBL" id="BRXU01000044">
    <property type="protein sequence ID" value="GLC61303.1"/>
    <property type="molecule type" value="Genomic_DNA"/>
</dbReference>
<evidence type="ECO:0000313" key="2">
    <source>
        <dbReference type="EMBL" id="GLC61303.1"/>
    </source>
</evidence>
<dbReference type="Proteomes" id="UP001165080">
    <property type="component" value="Unassembled WGS sequence"/>
</dbReference>
<feature type="region of interest" description="Disordered" evidence="1">
    <location>
        <begin position="161"/>
        <end position="183"/>
    </location>
</feature>
<keyword evidence="3" id="KW-1185">Reference proteome</keyword>
<protein>
    <submittedName>
        <fullName evidence="2">Uncharacterized protein</fullName>
    </submittedName>
</protein>